<dbReference type="GeneID" id="115881115"/>
<dbReference type="Proteomes" id="UP000504635">
    <property type="component" value="Unplaced"/>
</dbReference>
<dbReference type="InParanoid" id="A0A6J2XSB2"/>
<keyword evidence="2" id="KW-1185">Reference proteome</keyword>
<dbReference type="OrthoDB" id="6735696at2759"/>
<dbReference type="RefSeq" id="XP_030754357.1">
    <property type="nucleotide sequence ID" value="XM_030898497.1"/>
</dbReference>
<reference evidence="3" key="1">
    <citation type="submission" date="2025-08" db="UniProtKB">
        <authorList>
            <consortium name="RefSeq"/>
        </authorList>
    </citation>
    <scope>IDENTIFICATION</scope>
    <source>
        <tissue evidence="3">Gonads</tissue>
    </source>
</reference>
<gene>
    <name evidence="3" type="primary">LOC115881115</name>
</gene>
<dbReference type="AlphaFoldDB" id="A0A6J2XSB2"/>
<evidence type="ECO:0000313" key="3">
    <source>
        <dbReference type="RefSeq" id="XP_030754357.1"/>
    </source>
</evidence>
<sequence>MGALQTKSPLERRNTIARRSQRRTLHNLKPKVDSIYKEIKKFKGINEDTHYNAITQEIEVLKNELNRRSRDLQPQVRNLYENIYKRISEAETALKEKLEENKVKNEKKNQQKQNEQQNQDATTLNNASEVMSSVGPDETVAEIHQNLANSDITTSEDDKRKTVQLTVVQVASEADSNVSKKGVISPIEKRKSILKAGGVAVMPGAVMNELTHSNRLTRFFDESDDEPDPAQSNGDKIKSIVQHLGEIEAEIAEFVGRKNGVKYNGIKSNLDRRLAELGEIRNADEYEADQLGRAKDYITSCLRFLDEKAMDFERRRSIGDDDVFGNNNVDMEDKVAKNFKLQQLLRNTAV</sequence>
<name>A0A6J2XSB2_SITOR</name>
<dbReference type="KEGG" id="soy:115881115"/>
<evidence type="ECO:0000256" key="1">
    <source>
        <dbReference type="SAM" id="MobiDB-lite"/>
    </source>
</evidence>
<evidence type="ECO:0000313" key="2">
    <source>
        <dbReference type="Proteomes" id="UP000504635"/>
    </source>
</evidence>
<protein>
    <submittedName>
        <fullName evidence="3">Uncharacterized protein LOC115881115</fullName>
    </submittedName>
</protein>
<accession>A0A6J2XSB2</accession>
<proteinExistence type="predicted"/>
<organism evidence="2 3">
    <name type="scientific">Sitophilus oryzae</name>
    <name type="common">Rice weevil</name>
    <name type="synonym">Curculio oryzae</name>
    <dbReference type="NCBI Taxonomy" id="7048"/>
    <lineage>
        <taxon>Eukaryota</taxon>
        <taxon>Metazoa</taxon>
        <taxon>Ecdysozoa</taxon>
        <taxon>Arthropoda</taxon>
        <taxon>Hexapoda</taxon>
        <taxon>Insecta</taxon>
        <taxon>Pterygota</taxon>
        <taxon>Neoptera</taxon>
        <taxon>Endopterygota</taxon>
        <taxon>Coleoptera</taxon>
        <taxon>Polyphaga</taxon>
        <taxon>Cucujiformia</taxon>
        <taxon>Curculionidae</taxon>
        <taxon>Dryophthorinae</taxon>
        <taxon>Sitophilus</taxon>
    </lineage>
</organism>
<feature type="region of interest" description="Disordered" evidence="1">
    <location>
        <begin position="102"/>
        <end position="124"/>
    </location>
</feature>